<organism evidence="1">
    <name type="scientific">marine metagenome</name>
    <dbReference type="NCBI Taxonomy" id="408172"/>
    <lineage>
        <taxon>unclassified sequences</taxon>
        <taxon>metagenomes</taxon>
        <taxon>ecological metagenomes</taxon>
    </lineage>
</organism>
<gene>
    <name evidence="1" type="ORF">METZ01_LOCUS458700</name>
</gene>
<dbReference type="AlphaFoldDB" id="A0A383AD87"/>
<feature type="non-terminal residue" evidence="1">
    <location>
        <position position="23"/>
    </location>
</feature>
<reference evidence="1" key="1">
    <citation type="submission" date="2018-05" db="EMBL/GenBank/DDBJ databases">
        <authorList>
            <person name="Lanie J.A."/>
            <person name="Ng W.-L."/>
            <person name="Kazmierczak K.M."/>
            <person name="Andrzejewski T.M."/>
            <person name="Davidsen T.M."/>
            <person name="Wayne K.J."/>
            <person name="Tettelin H."/>
            <person name="Glass J.I."/>
            <person name="Rusch D."/>
            <person name="Podicherti R."/>
            <person name="Tsui H.-C.T."/>
            <person name="Winkler M.E."/>
        </authorList>
    </citation>
    <scope>NUCLEOTIDE SEQUENCE</scope>
</reference>
<proteinExistence type="predicted"/>
<accession>A0A383AD87</accession>
<sequence length="23" mass="2662">MTTFLKQLINPLGQPNQFFLTPL</sequence>
<protein>
    <submittedName>
        <fullName evidence="1">Uncharacterized protein</fullName>
    </submittedName>
</protein>
<evidence type="ECO:0000313" key="1">
    <source>
        <dbReference type="EMBL" id="SVE05846.1"/>
    </source>
</evidence>
<dbReference type="EMBL" id="UINC01191283">
    <property type="protein sequence ID" value="SVE05846.1"/>
    <property type="molecule type" value="Genomic_DNA"/>
</dbReference>
<name>A0A383AD87_9ZZZZ</name>